<gene>
    <name evidence="3" type="ORF">GCM10009744_63550</name>
</gene>
<reference evidence="3 4" key="1">
    <citation type="journal article" date="2019" name="Int. J. Syst. Evol. Microbiol.">
        <title>The Global Catalogue of Microorganisms (GCM) 10K type strain sequencing project: providing services to taxonomists for standard genome sequencing and annotation.</title>
        <authorList>
            <consortium name="The Broad Institute Genomics Platform"/>
            <consortium name="The Broad Institute Genome Sequencing Center for Infectious Disease"/>
            <person name="Wu L."/>
            <person name="Ma J."/>
        </authorList>
    </citation>
    <scope>NUCLEOTIDE SEQUENCE [LARGE SCALE GENOMIC DNA]</scope>
    <source>
        <strain evidence="3 4">JCM 14306</strain>
    </source>
</reference>
<evidence type="ECO:0000313" key="4">
    <source>
        <dbReference type="Proteomes" id="UP001501319"/>
    </source>
</evidence>
<evidence type="ECO:0000313" key="3">
    <source>
        <dbReference type="EMBL" id="GAA1661068.1"/>
    </source>
</evidence>
<sequence length="234" mass="24680">MTADMTADLIAAAHGTADPRGIREVHALVRELGRLRPEVPISLGFVDVDVPALPSLVRRVVADSNQAVVVPLLLSSGYHVAVDVAGEAARWPGRVEAAAALGPDPVLVEVLADRLGDLRRVDRVVLAAAGSSDRRALLDCSATAAMLAAHVGRPVEVGYVSGAGQRLAPVLGRCKDRVAVATYLLAPGFFADRVRRLAGDRFVSDPLGADPRIAALALRRYDQTRVRVQAPAGR</sequence>
<dbReference type="PANTHER" id="PTHR33542">
    <property type="entry name" value="SIROHYDROCHLORIN FERROCHELATASE, CHLOROPLASTIC"/>
    <property type="match status" value="1"/>
</dbReference>
<dbReference type="CDD" id="cd03416">
    <property type="entry name" value="CbiX_SirB_N"/>
    <property type="match status" value="1"/>
</dbReference>
<dbReference type="EMBL" id="BAAANE010000015">
    <property type="protein sequence ID" value="GAA1661068.1"/>
    <property type="molecule type" value="Genomic_DNA"/>
</dbReference>
<evidence type="ECO:0000256" key="1">
    <source>
        <dbReference type="ARBA" id="ARBA00022723"/>
    </source>
</evidence>
<organism evidence="3 4">
    <name type="scientific">Kribbella alba</name>
    <dbReference type="NCBI Taxonomy" id="190197"/>
    <lineage>
        <taxon>Bacteria</taxon>
        <taxon>Bacillati</taxon>
        <taxon>Actinomycetota</taxon>
        <taxon>Actinomycetes</taxon>
        <taxon>Propionibacteriales</taxon>
        <taxon>Kribbellaceae</taxon>
        <taxon>Kribbella</taxon>
    </lineage>
</organism>
<name>A0ABN2FX17_9ACTN</name>
<dbReference type="Pfam" id="PF01903">
    <property type="entry name" value="CbiX"/>
    <property type="match status" value="2"/>
</dbReference>
<accession>A0ABN2FX17</accession>
<dbReference type="PANTHER" id="PTHR33542:SF5">
    <property type="entry name" value="FERROCHELATASE CHE1"/>
    <property type="match status" value="1"/>
</dbReference>
<keyword evidence="2" id="KW-0456">Lyase</keyword>
<keyword evidence="1" id="KW-0479">Metal-binding</keyword>
<dbReference type="InterPro" id="IPR050963">
    <property type="entry name" value="Sirohydro_Cobaltochel/CbiX"/>
</dbReference>
<dbReference type="Proteomes" id="UP001501319">
    <property type="component" value="Unassembled WGS sequence"/>
</dbReference>
<dbReference type="SUPFAM" id="SSF53800">
    <property type="entry name" value="Chelatase"/>
    <property type="match status" value="1"/>
</dbReference>
<comment type="caution">
    <text evidence="3">The sequence shown here is derived from an EMBL/GenBank/DDBJ whole genome shotgun (WGS) entry which is preliminary data.</text>
</comment>
<keyword evidence="4" id="KW-1185">Reference proteome</keyword>
<dbReference type="Gene3D" id="3.40.50.1400">
    <property type="match status" value="2"/>
</dbReference>
<dbReference type="RefSeq" id="WP_344116582.1">
    <property type="nucleotide sequence ID" value="NZ_BAAANE010000015.1"/>
</dbReference>
<evidence type="ECO:0000256" key="2">
    <source>
        <dbReference type="ARBA" id="ARBA00023239"/>
    </source>
</evidence>
<dbReference type="InterPro" id="IPR002762">
    <property type="entry name" value="CbiX-like"/>
</dbReference>
<proteinExistence type="predicted"/>
<protein>
    <submittedName>
        <fullName evidence="3">CbiX/SirB N-terminal domain-containing protein</fullName>
    </submittedName>
</protein>